<dbReference type="InterPro" id="IPR022159">
    <property type="entry name" value="STIP/TFIP11_N"/>
</dbReference>
<dbReference type="GO" id="GO:0071008">
    <property type="term" value="C:U2-type post-mRNA release spliceosomal complex"/>
    <property type="evidence" value="ECO:0007669"/>
    <property type="project" value="TreeGrafter"/>
</dbReference>
<gene>
    <name evidence="10" type="ORF">g.56494</name>
</gene>
<evidence type="ECO:0000256" key="3">
    <source>
        <dbReference type="ARBA" id="ARBA00022664"/>
    </source>
</evidence>
<evidence type="ECO:0000256" key="8">
    <source>
        <dbReference type="SAM" id="MobiDB-lite"/>
    </source>
</evidence>
<dbReference type="InterPro" id="IPR000467">
    <property type="entry name" value="G_patch_dom"/>
</dbReference>
<dbReference type="GO" id="GO:0000390">
    <property type="term" value="P:spliceosomal complex disassembly"/>
    <property type="evidence" value="ECO:0007669"/>
    <property type="project" value="InterPro"/>
</dbReference>
<dbReference type="InterPro" id="IPR022783">
    <property type="entry name" value="GCFC_dom"/>
</dbReference>
<reference evidence="10" key="1">
    <citation type="submission" date="2015-08" db="EMBL/GenBank/DDBJ databases">
        <authorList>
            <person name="Babu N.S."/>
            <person name="Beckwith C.J."/>
            <person name="Beseler K.G."/>
            <person name="Brison A."/>
            <person name="Carone J.V."/>
            <person name="Caskin T.P."/>
            <person name="Diamond M."/>
            <person name="Durham M.E."/>
            <person name="Foxe J.M."/>
            <person name="Go M."/>
            <person name="Henderson B.A."/>
            <person name="Jones I.B."/>
            <person name="McGettigan J.A."/>
            <person name="Micheletti S.J."/>
            <person name="Nasrallah M.E."/>
            <person name="Ortiz D."/>
            <person name="Piller C.R."/>
            <person name="Privatt S.R."/>
            <person name="Schneider S.L."/>
            <person name="Sharp S."/>
            <person name="Smith T.C."/>
            <person name="Stanton J.D."/>
            <person name="Ullery H.E."/>
            <person name="Wilson R.J."/>
            <person name="Serrano M.G."/>
            <person name="Buck G."/>
            <person name="Lee V."/>
            <person name="Wang Y."/>
            <person name="Carvalho R."/>
            <person name="Voegtly L."/>
            <person name="Shi R."/>
            <person name="Duckworth R."/>
            <person name="Johnson A."/>
            <person name="Loviza R."/>
            <person name="Walstead R."/>
            <person name="Shah Z."/>
            <person name="Kiflezghi M."/>
            <person name="Wade K."/>
            <person name="Ball S.L."/>
            <person name="Bradley K.W."/>
            <person name="Asai D.J."/>
            <person name="Bowman C.A."/>
            <person name="Russell D.A."/>
            <person name="Pope W.H."/>
            <person name="Jacobs-Sera D."/>
            <person name="Hendrix R.W."/>
            <person name="Hatfull G.F."/>
        </authorList>
    </citation>
    <scope>NUCLEOTIDE SEQUENCE</scope>
</reference>
<evidence type="ECO:0000256" key="4">
    <source>
        <dbReference type="ARBA" id="ARBA00022728"/>
    </source>
</evidence>
<proteinExistence type="inferred from homology"/>
<dbReference type="Pfam" id="PF01585">
    <property type="entry name" value="G-patch"/>
    <property type="match status" value="1"/>
</dbReference>
<evidence type="ECO:0000256" key="7">
    <source>
        <dbReference type="SAM" id="Coils"/>
    </source>
</evidence>
<feature type="compositionally biased region" description="Basic and acidic residues" evidence="8">
    <location>
        <begin position="63"/>
        <end position="73"/>
    </location>
</feature>
<feature type="compositionally biased region" description="Basic and acidic residues" evidence="8">
    <location>
        <begin position="87"/>
        <end position="103"/>
    </location>
</feature>
<evidence type="ECO:0000256" key="5">
    <source>
        <dbReference type="ARBA" id="ARBA00023187"/>
    </source>
</evidence>
<sequence length="907" mass="95407">MSSDEQENDRFDVDNDYEGGEFIEGEYFYRNKRFKKQQTAEDRIYGVFAESDDEEDGRRTRRREQGRASKDYSRPVAFVGGGVVQHGPEEVAEKPSEGEDRPRGGLGLGTEPSTMGGLGLGAAPPFEGGGLGFARAGLEADPSISNRPHGAPADDGGSEDDDGVLPEAFGRQLAAAARQRAAAAAAAAAATQAASWRAPASRPGIGGGAAPAPEATGTFESHTRGIGAKLLSKMGWQAGKGLGRDGKGIAKPLEAQMRPKGMGMGFGSRPEPKLVQPEPNAQAHSAGPSAATASPPPGAATPSAEARAWKRRDAAARERRAFRTAQEVLDAGGAPPATLLSQPVIDMRGRGGARVLRDLAGLEVVEDRDGGGESATLGPMPELAHNLRLLVELAESGIQRLDARLRGEQDSALLLGREAARLEEEARAAEARVQAQAALLDACERGERETDAIALAGLYASLRTELREEFEARDVAAVAAAQAAPLLARCLAGWSPLGDPARGAAALAPWRAALAPARPADAPVLAGAWGGGGAWDGDAWSRLLAQLVLPGLRREVTNAWDPRDPAPLEGFLAEWEPLLPPPLLQHVLTHLVLPALERALAAWDPLRDTVAPHTWLHPWLPSLGPALEGQWPGVRHRLASALAGWHPSDGSALALLAPWARAWGAGEWEAFLARAVLPRLAAALGAMPVDPGAQDLAPWDWAMAWHGAAPPDALARVLDVAFWPRWHAVLAHWLGGAPDMDEVTAWYLGWRSLLPRELLALPRVRAHMASALDAMNAAADGRRPGPTAGAGAAAAGAGSAPPGSRSSAAPAPPPPARPPPRGRQPSELSLRELLAAHAEEVGVAFLPRPGRRHLGLQVYLYGAISCAVDAVGGLIHAHMGERGWVPISMQGLDEENERRLAARAAKK</sequence>
<accession>A0A1D2ADX0</accession>
<dbReference type="PROSITE" id="PS50174">
    <property type="entry name" value="G_PATCH"/>
    <property type="match status" value="1"/>
</dbReference>
<keyword evidence="3" id="KW-0507">mRNA processing</keyword>
<keyword evidence="5" id="KW-0508">mRNA splicing</keyword>
<evidence type="ECO:0000259" key="9">
    <source>
        <dbReference type="PROSITE" id="PS50174"/>
    </source>
</evidence>
<dbReference type="SMART" id="SM00443">
    <property type="entry name" value="G_patch"/>
    <property type="match status" value="1"/>
</dbReference>
<name>A0A1D2ADX0_AUXPR</name>
<protein>
    <recommendedName>
        <fullName evidence="9">G-patch domain-containing protein</fullName>
    </recommendedName>
</protein>
<evidence type="ECO:0000256" key="2">
    <source>
        <dbReference type="ARBA" id="ARBA00010900"/>
    </source>
</evidence>
<dbReference type="PANTHER" id="PTHR23329:SF1">
    <property type="entry name" value="TUFTELIN-INTERACTING PROTEIN 11"/>
    <property type="match status" value="1"/>
</dbReference>
<feature type="region of interest" description="Disordered" evidence="8">
    <location>
        <begin position="258"/>
        <end position="319"/>
    </location>
</feature>
<dbReference type="GO" id="GO:0003676">
    <property type="term" value="F:nucleic acid binding"/>
    <property type="evidence" value="ECO:0007669"/>
    <property type="project" value="InterPro"/>
</dbReference>
<organism evidence="10">
    <name type="scientific">Auxenochlorella protothecoides</name>
    <name type="common">Green microalga</name>
    <name type="synonym">Chlorella protothecoides</name>
    <dbReference type="NCBI Taxonomy" id="3075"/>
    <lineage>
        <taxon>Eukaryota</taxon>
        <taxon>Viridiplantae</taxon>
        <taxon>Chlorophyta</taxon>
        <taxon>core chlorophytes</taxon>
        <taxon>Trebouxiophyceae</taxon>
        <taxon>Chlorellales</taxon>
        <taxon>Chlorellaceae</taxon>
        <taxon>Auxenochlorella</taxon>
    </lineage>
</organism>
<keyword evidence="7" id="KW-0175">Coiled coil</keyword>
<dbReference type="EMBL" id="GDKF01001489">
    <property type="protein sequence ID" value="JAT77133.1"/>
    <property type="molecule type" value="Transcribed_RNA"/>
</dbReference>
<feature type="region of interest" description="Disordered" evidence="8">
    <location>
        <begin position="196"/>
        <end position="221"/>
    </location>
</feature>
<feature type="domain" description="G-patch" evidence="9">
    <location>
        <begin position="223"/>
        <end position="269"/>
    </location>
</feature>
<feature type="compositionally biased region" description="Low complexity" evidence="8">
    <location>
        <begin position="780"/>
        <end position="809"/>
    </location>
</feature>
<comment type="subcellular location">
    <subcellularLocation>
        <location evidence="1">Nucleus</location>
    </subcellularLocation>
</comment>
<feature type="region of interest" description="Disordered" evidence="8">
    <location>
        <begin position="780"/>
        <end position="826"/>
    </location>
</feature>
<dbReference type="AlphaFoldDB" id="A0A1D2ADX0"/>
<dbReference type="InterPro" id="IPR045211">
    <property type="entry name" value="TFP11/STIP/Ntr1"/>
</dbReference>
<feature type="region of interest" description="Disordered" evidence="8">
    <location>
        <begin position="41"/>
        <end position="170"/>
    </location>
</feature>
<keyword evidence="4" id="KW-0747">Spliceosome</keyword>
<feature type="compositionally biased region" description="Pro residues" evidence="8">
    <location>
        <begin position="810"/>
        <end position="822"/>
    </location>
</feature>
<dbReference type="Pfam" id="PF12457">
    <property type="entry name" value="TIP_N"/>
    <property type="match status" value="1"/>
</dbReference>
<evidence type="ECO:0000256" key="6">
    <source>
        <dbReference type="ARBA" id="ARBA00023242"/>
    </source>
</evidence>
<evidence type="ECO:0000313" key="10">
    <source>
        <dbReference type="EMBL" id="JAT77133.1"/>
    </source>
</evidence>
<feature type="compositionally biased region" description="Basic and acidic residues" evidence="8">
    <location>
        <begin position="307"/>
        <end position="319"/>
    </location>
</feature>
<evidence type="ECO:0000256" key="1">
    <source>
        <dbReference type="ARBA" id="ARBA00004123"/>
    </source>
</evidence>
<feature type="coiled-coil region" evidence="7">
    <location>
        <begin position="412"/>
        <end position="439"/>
    </location>
</feature>
<comment type="similarity">
    <text evidence="2">Belongs to the TFP11/STIP family.</text>
</comment>
<dbReference type="PANTHER" id="PTHR23329">
    <property type="entry name" value="TUFTELIN-INTERACTING PROTEIN 11-RELATED"/>
    <property type="match status" value="1"/>
</dbReference>
<keyword evidence="6" id="KW-0539">Nucleus</keyword>
<dbReference type="Pfam" id="PF07842">
    <property type="entry name" value="GCFC"/>
    <property type="match status" value="1"/>
</dbReference>